<dbReference type="Proteomes" id="UP000294830">
    <property type="component" value="Unassembled WGS sequence"/>
</dbReference>
<sequence>MARIEDYINHHRDEFDCENPSEEHLKSFEQKLAFVNASLQPAKQRKFSFAQVAAAALLLVASTLLFGKLFITTNDEYSNEIRVIKSNYNEVLDAKYKQINIAVDKLPESVRKDYEKQVESIKKQTTIMEKASEMSANNPEMRQALMMHYRQTDRILTKMAIKAERNEQQNEQNSK</sequence>
<feature type="transmembrane region" description="Helical" evidence="1">
    <location>
        <begin position="49"/>
        <end position="71"/>
    </location>
</feature>
<keyword evidence="1" id="KW-0812">Transmembrane</keyword>
<keyword evidence="1" id="KW-1133">Transmembrane helix</keyword>
<protein>
    <submittedName>
        <fullName evidence="2">Uncharacterized protein</fullName>
    </submittedName>
</protein>
<gene>
    <name evidence="2" type="ORF">CLV25_11772</name>
</gene>
<comment type="caution">
    <text evidence="2">The sequence shown here is derived from an EMBL/GenBank/DDBJ whole genome shotgun (WGS) entry which is preliminary data.</text>
</comment>
<keyword evidence="3" id="KW-1185">Reference proteome</keyword>
<dbReference type="EMBL" id="SLWB01000017">
    <property type="protein sequence ID" value="TCN62933.1"/>
    <property type="molecule type" value="Genomic_DNA"/>
</dbReference>
<dbReference type="OrthoDB" id="1143801at2"/>
<organism evidence="2 3">
    <name type="scientific">Acetobacteroides hydrogenigenes</name>
    <dbReference type="NCBI Taxonomy" id="979970"/>
    <lineage>
        <taxon>Bacteria</taxon>
        <taxon>Pseudomonadati</taxon>
        <taxon>Bacteroidota</taxon>
        <taxon>Bacteroidia</taxon>
        <taxon>Bacteroidales</taxon>
        <taxon>Rikenellaceae</taxon>
        <taxon>Acetobacteroides</taxon>
    </lineage>
</organism>
<evidence type="ECO:0000313" key="3">
    <source>
        <dbReference type="Proteomes" id="UP000294830"/>
    </source>
</evidence>
<dbReference type="RefSeq" id="WP_131840335.1">
    <property type="nucleotide sequence ID" value="NZ_SLWB01000017.1"/>
</dbReference>
<evidence type="ECO:0000313" key="2">
    <source>
        <dbReference type="EMBL" id="TCN62933.1"/>
    </source>
</evidence>
<reference evidence="2 3" key="1">
    <citation type="submission" date="2019-03" db="EMBL/GenBank/DDBJ databases">
        <title>Genomic Encyclopedia of Archaeal and Bacterial Type Strains, Phase II (KMG-II): from individual species to whole genera.</title>
        <authorList>
            <person name="Goeker M."/>
        </authorList>
    </citation>
    <scope>NUCLEOTIDE SEQUENCE [LARGE SCALE GENOMIC DNA]</scope>
    <source>
        <strain evidence="2 3">RL-C</strain>
    </source>
</reference>
<evidence type="ECO:0000256" key="1">
    <source>
        <dbReference type="SAM" id="Phobius"/>
    </source>
</evidence>
<name>A0A4R2E4X1_9BACT</name>
<proteinExistence type="predicted"/>
<dbReference type="AlphaFoldDB" id="A0A4R2E4X1"/>
<accession>A0A4R2E4X1</accession>
<keyword evidence="1" id="KW-0472">Membrane</keyword>